<evidence type="ECO:0000313" key="4">
    <source>
        <dbReference type="EMBL" id="PKQ64617.1"/>
    </source>
</evidence>
<dbReference type="RefSeq" id="WP_101359873.1">
    <property type="nucleotide sequence ID" value="NZ_NKXO01000068.1"/>
</dbReference>
<gene>
    <name evidence="4" type="ORF">Rain11_2612</name>
</gene>
<dbReference type="EMBL" id="NKXO01000068">
    <property type="protein sequence ID" value="PKQ64617.1"/>
    <property type="molecule type" value="Genomic_DNA"/>
</dbReference>
<protein>
    <submittedName>
        <fullName evidence="4">Response regulator receiver domain</fullName>
    </submittedName>
</protein>
<organism evidence="4 5">
    <name type="scientific">Raineya orbicola</name>
    <dbReference type="NCBI Taxonomy" id="2016530"/>
    <lineage>
        <taxon>Bacteria</taxon>
        <taxon>Pseudomonadati</taxon>
        <taxon>Bacteroidota</taxon>
        <taxon>Cytophagia</taxon>
        <taxon>Cytophagales</taxon>
        <taxon>Raineyaceae</taxon>
        <taxon>Raineya</taxon>
    </lineage>
</organism>
<feature type="modified residue" description="4-aspartylphosphate" evidence="2">
    <location>
        <position position="52"/>
    </location>
</feature>
<keyword evidence="1 2" id="KW-0597">Phosphoprotein</keyword>
<dbReference type="InterPro" id="IPR050595">
    <property type="entry name" value="Bact_response_regulator"/>
</dbReference>
<comment type="caution">
    <text evidence="4">The sequence shown here is derived from an EMBL/GenBank/DDBJ whole genome shotgun (WGS) entry which is preliminary data.</text>
</comment>
<dbReference type="AlphaFoldDB" id="A0A2N3I2T4"/>
<dbReference type="GO" id="GO:0000160">
    <property type="term" value="P:phosphorelay signal transduction system"/>
    <property type="evidence" value="ECO:0007669"/>
    <property type="project" value="InterPro"/>
</dbReference>
<name>A0A2N3I2T4_9BACT</name>
<dbReference type="SUPFAM" id="SSF52172">
    <property type="entry name" value="CheY-like"/>
    <property type="match status" value="1"/>
</dbReference>
<evidence type="ECO:0000313" key="5">
    <source>
        <dbReference type="Proteomes" id="UP000233387"/>
    </source>
</evidence>
<keyword evidence="5" id="KW-1185">Reference proteome</keyword>
<dbReference type="PROSITE" id="PS50110">
    <property type="entry name" value="RESPONSE_REGULATORY"/>
    <property type="match status" value="1"/>
</dbReference>
<proteinExistence type="predicted"/>
<reference evidence="4 5" key="1">
    <citation type="submission" date="2017-06" db="EMBL/GenBank/DDBJ databases">
        <title>Raineya orbicola gen. nov., sp. nov. a slightly thermophilic bacterium of the phylum Bacteroidetes and the description of Raineyaceae fam. nov.</title>
        <authorList>
            <person name="Albuquerque L."/>
            <person name="Polonia A.R.M."/>
            <person name="Barroso C."/>
            <person name="Froufe H.J.C."/>
            <person name="Lage O."/>
            <person name="Lobo-Da-Cunha A."/>
            <person name="Egas C."/>
            <person name="Da Costa M.S."/>
        </authorList>
    </citation>
    <scope>NUCLEOTIDE SEQUENCE [LARGE SCALE GENOMIC DNA]</scope>
    <source>
        <strain evidence="4 5">SPSPC-11</strain>
    </source>
</reference>
<dbReference type="InterPro" id="IPR001789">
    <property type="entry name" value="Sig_transdc_resp-reg_receiver"/>
</dbReference>
<dbReference type="SMART" id="SM00448">
    <property type="entry name" value="REC"/>
    <property type="match status" value="1"/>
</dbReference>
<evidence type="ECO:0000259" key="3">
    <source>
        <dbReference type="PROSITE" id="PS50110"/>
    </source>
</evidence>
<evidence type="ECO:0000256" key="2">
    <source>
        <dbReference type="PROSITE-ProRule" id="PRU00169"/>
    </source>
</evidence>
<sequence>MKVLVVDDDLVLQNLFLHHLKNMGLEDILTAQSGEESVQKAEEHQPAVAFMDINLLTQMDGIEAAKFIKEKSPHTQIVFVSANEAPSLMERASAVENLGFLNKPYNPELIEQYIKMVKMRLRHLNRNR</sequence>
<accession>A0A2N3I2T4</accession>
<evidence type="ECO:0000256" key="1">
    <source>
        <dbReference type="ARBA" id="ARBA00022553"/>
    </source>
</evidence>
<dbReference type="InterPro" id="IPR011006">
    <property type="entry name" value="CheY-like_superfamily"/>
</dbReference>
<dbReference type="Gene3D" id="3.40.50.2300">
    <property type="match status" value="1"/>
</dbReference>
<dbReference type="PANTHER" id="PTHR44591">
    <property type="entry name" value="STRESS RESPONSE REGULATOR PROTEIN 1"/>
    <property type="match status" value="1"/>
</dbReference>
<dbReference type="PANTHER" id="PTHR44591:SF3">
    <property type="entry name" value="RESPONSE REGULATORY DOMAIN-CONTAINING PROTEIN"/>
    <property type="match status" value="1"/>
</dbReference>
<dbReference type="Pfam" id="PF00072">
    <property type="entry name" value="Response_reg"/>
    <property type="match status" value="1"/>
</dbReference>
<dbReference type="OrthoDB" id="9790442at2"/>
<dbReference type="Proteomes" id="UP000233387">
    <property type="component" value="Unassembled WGS sequence"/>
</dbReference>
<feature type="domain" description="Response regulatory" evidence="3">
    <location>
        <begin position="2"/>
        <end position="118"/>
    </location>
</feature>